<dbReference type="Gene3D" id="3.40.50.620">
    <property type="entry name" value="HUPs"/>
    <property type="match status" value="2"/>
</dbReference>
<dbReference type="AlphaFoldDB" id="A0A3S3CQG7"/>
<dbReference type="OrthoDB" id="3174546at2"/>
<evidence type="ECO:0000256" key="3">
    <source>
        <dbReference type="ARBA" id="ARBA00022840"/>
    </source>
</evidence>
<keyword evidence="6" id="KW-1185">Reference proteome</keyword>
<proteinExistence type="inferred from homology"/>
<feature type="domain" description="UspA" evidence="4">
    <location>
        <begin position="151"/>
        <end position="291"/>
    </location>
</feature>
<dbReference type="Pfam" id="PF00582">
    <property type="entry name" value="Usp"/>
    <property type="match status" value="2"/>
</dbReference>
<evidence type="ECO:0000256" key="1">
    <source>
        <dbReference type="ARBA" id="ARBA00008791"/>
    </source>
</evidence>
<comment type="similarity">
    <text evidence="1">Belongs to the universal stress protein A family.</text>
</comment>
<dbReference type="InterPro" id="IPR014729">
    <property type="entry name" value="Rossmann-like_a/b/a_fold"/>
</dbReference>
<organism evidence="5 6">
    <name type="scientific">Rhodococcus spongiicola</name>
    <dbReference type="NCBI Taxonomy" id="2487352"/>
    <lineage>
        <taxon>Bacteria</taxon>
        <taxon>Bacillati</taxon>
        <taxon>Actinomycetota</taxon>
        <taxon>Actinomycetes</taxon>
        <taxon>Mycobacteriales</taxon>
        <taxon>Nocardiaceae</taxon>
        <taxon>Rhodococcus</taxon>
    </lineage>
</organism>
<keyword evidence="2" id="KW-0547">Nucleotide-binding</keyword>
<gene>
    <name evidence="5" type="ORF">EF834_08775</name>
</gene>
<feature type="domain" description="UspA" evidence="4">
    <location>
        <begin position="5"/>
        <end position="138"/>
    </location>
</feature>
<dbReference type="Proteomes" id="UP000284333">
    <property type="component" value="Unassembled WGS sequence"/>
</dbReference>
<evidence type="ECO:0000313" key="6">
    <source>
        <dbReference type="Proteomes" id="UP000284333"/>
    </source>
</evidence>
<comment type="caution">
    <text evidence="5">The sequence shown here is derived from an EMBL/GenBank/DDBJ whole genome shotgun (WGS) entry which is preliminary data.</text>
</comment>
<dbReference type="SUPFAM" id="SSF52402">
    <property type="entry name" value="Adenine nucleotide alpha hydrolases-like"/>
    <property type="match status" value="2"/>
</dbReference>
<dbReference type="PANTHER" id="PTHR46268:SF27">
    <property type="entry name" value="UNIVERSAL STRESS PROTEIN RV2623"/>
    <property type="match status" value="1"/>
</dbReference>
<accession>A0A3S3CQG7</accession>
<evidence type="ECO:0000256" key="2">
    <source>
        <dbReference type="ARBA" id="ARBA00022741"/>
    </source>
</evidence>
<dbReference type="GO" id="GO:0005524">
    <property type="term" value="F:ATP binding"/>
    <property type="evidence" value="ECO:0007669"/>
    <property type="project" value="UniProtKB-KW"/>
</dbReference>
<dbReference type="PRINTS" id="PR01438">
    <property type="entry name" value="UNVRSLSTRESS"/>
</dbReference>
<reference evidence="5 6" key="1">
    <citation type="submission" date="2018-11" db="EMBL/GenBank/DDBJ databases">
        <title>Rhodococcus spongicola sp. nov. and Rhodococcus xishaensis sp. nov. from marine sponges.</title>
        <authorList>
            <person name="Li L."/>
            <person name="Lin H.W."/>
        </authorList>
    </citation>
    <scope>NUCLEOTIDE SEQUENCE [LARGE SCALE GENOMIC DNA]</scope>
    <source>
        <strain evidence="5 6">LHW50502</strain>
    </source>
</reference>
<dbReference type="PANTHER" id="PTHR46268">
    <property type="entry name" value="STRESS RESPONSE PROTEIN NHAX"/>
    <property type="match status" value="1"/>
</dbReference>
<evidence type="ECO:0000313" key="5">
    <source>
        <dbReference type="EMBL" id="RVW03250.1"/>
    </source>
</evidence>
<dbReference type="RefSeq" id="WP_127946837.1">
    <property type="nucleotide sequence ID" value="NZ_RKLN01000003.1"/>
</dbReference>
<dbReference type="EMBL" id="RKLN01000003">
    <property type="protein sequence ID" value="RVW03250.1"/>
    <property type="molecule type" value="Genomic_DNA"/>
</dbReference>
<dbReference type="InterPro" id="IPR006016">
    <property type="entry name" value="UspA"/>
</dbReference>
<sequence length="293" mass="30624">MSTSPIVVGVDGSAASRDAVRWAAHEARLRGDTLLLVSSVSTGGIGPGSPFTDDLRIAGERCIDDARQLVALEDEGQLVDTRSELSSLPAVQALVEDSESARMVVLGTRGLGEFTSGLTGSVTSAVARHARCPVVVVPSWPEPGEPPLTGPVVVGVDGSEASGPAIAAAFEEASLHEADLLALHAWSDRDLSMLNPFSLTDPHRIEWPTTEAAEQAVLSESLAGWQEKYPDVTVHTIVVQDRPVRNLLTHGAGARLIVVGSRGRGGFPAMTLGSTSAALLHAVTNPLLVVRSK</sequence>
<evidence type="ECO:0000259" key="4">
    <source>
        <dbReference type="Pfam" id="PF00582"/>
    </source>
</evidence>
<dbReference type="InterPro" id="IPR006015">
    <property type="entry name" value="Universal_stress_UspA"/>
</dbReference>
<name>A0A3S3CQG7_9NOCA</name>
<protein>
    <submittedName>
        <fullName evidence="5">Universal stress protein</fullName>
    </submittedName>
</protein>
<keyword evidence="3" id="KW-0067">ATP-binding</keyword>